<reference evidence="1 3" key="2">
    <citation type="journal article" date="2018" name="Plant J.">
        <title>The Physcomitrella patens chromosome-scale assembly reveals moss genome structure and evolution.</title>
        <authorList>
            <person name="Lang D."/>
            <person name="Ullrich K.K."/>
            <person name="Murat F."/>
            <person name="Fuchs J."/>
            <person name="Jenkins J."/>
            <person name="Haas F.B."/>
            <person name="Piednoel M."/>
            <person name="Gundlach H."/>
            <person name="Van Bel M."/>
            <person name="Meyberg R."/>
            <person name="Vives C."/>
            <person name="Morata J."/>
            <person name="Symeonidi A."/>
            <person name="Hiss M."/>
            <person name="Muchero W."/>
            <person name="Kamisugi Y."/>
            <person name="Saleh O."/>
            <person name="Blanc G."/>
            <person name="Decker E.L."/>
            <person name="van Gessel N."/>
            <person name="Grimwood J."/>
            <person name="Hayes R.D."/>
            <person name="Graham S.W."/>
            <person name="Gunter L.E."/>
            <person name="McDaniel S.F."/>
            <person name="Hoernstein S.N.W."/>
            <person name="Larsson A."/>
            <person name="Li F.W."/>
            <person name="Perroud P.F."/>
            <person name="Phillips J."/>
            <person name="Ranjan P."/>
            <person name="Rokshar D.S."/>
            <person name="Rothfels C.J."/>
            <person name="Schneider L."/>
            <person name="Shu S."/>
            <person name="Stevenson D.W."/>
            <person name="Thummler F."/>
            <person name="Tillich M."/>
            <person name="Villarreal Aguilar J.C."/>
            <person name="Widiez T."/>
            <person name="Wong G.K."/>
            <person name="Wymore A."/>
            <person name="Zhang Y."/>
            <person name="Zimmer A.D."/>
            <person name="Quatrano R.S."/>
            <person name="Mayer K.F.X."/>
            <person name="Goodstein D."/>
            <person name="Casacuberta J.M."/>
            <person name="Vandepoele K."/>
            <person name="Reski R."/>
            <person name="Cuming A.C."/>
            <person name="Tuskan G.A."/>
            <person name="Maumus F."/>
            <person name="Salse J."/>
            <person name="Schmutz J."/>
            <person name="Rensing S.A."/>
        </authorList>
    </citation>
    <scope>NUCLEOTIDE SEQUENCE [LARGE SCALE GENOMIC DNA]</scope>
    <source>
        <strain evidence="2 3">cv. Gransden 2004</strain>
    </source>
</reference>
<gene>
    <name evidence="1" type="ORF">PHYPA_000409</name>
</gene>
<dbReference type="Proteomes" id="UP000006727">
    <property type="component" value="Chromosome 1"/>
</dbReference>
<dbReference type="AlphaFoldDB" id="A0A2K1L7G4"/>
<organism evidence="1">
    <name type="scientific">Physcomitrium patens</name>
    <name type="common">Spreading-leaved earth moss</name>
    <name type="synonym">Physcomitrella patens</name>
    <dbReference type="NCBI Taxonomy" id="3218"/>
    <lineage>
        <taxon>Eukaryota</taxon>
        <taxon>Viridiplantae</taxon>
        <taxon>Streptophyta</taxon>
        <taxon>Embryophyta</taxon>
        <taxon>Bryophyta</taxon>
        <taxon>Bryophytina</taxon>
        <taxon>Bryopsida</taxon>
        <taxon>Funariidae</taxon>
        <taxon>Funariales</taxon>
        <taxon>Funariaceae</taxon>
        <taxon>Physcomitrium</taxon>
    </lineage>
</organism>
<dbReference type="EMBL" id="ABEU02000001">
    <property type="protein sequence ID" value="PNR61985.1"/>
    <property type="molecule type" value="Genomic_DNA"/>
</dbReference>
<evidence type="ECO:0000313" key="3">
    <source>
        <dbReference type="Proteomes" id="UP000006727"/>
    </source>
</evidence>
<dbReference type="EnsemblPlants" id="Pp3c1_8869V3.1">
    <property type="protein sequence ID" value="PAC:32967186.CDS.1"/>
    <property type="gene ID" value="Pp3c1_8869"/>
</dbReference>
<reference evidence="1 3" key="1">
    <citation type="journal article" date="2008" name="Science">
        <title>The Physcomitrella genome reveals evolutionary insights into the conquest of land by plants.</title>
        <authorList>
            <person name="Rensing S."/>
            <person name="Lang D."/>
            <person name="Zimmer A."/>
            <person name="Terry A."/>
            <person name="Salamov A."/>
            <person name="Shapiro H."/>
            <person name="Nishiyama T."/>
            <person name="Perroud P.-F."/>
            <person name="Lindquist E."/>
            <person name="Kamisugi Y."/>
            <person name="Tanahashi T."/>
            <person name="Sakakibara K."/>
            <person name="Fujita T."/>
            <person name="Oishi K."/>
            <person name="Shin-I T."/>
            <person name="Kuroki Y."/>
            <person name="Toyoda A."/>
            <person name="Suzuki Y."/>
            <person name="Hashimoto A."/>
            <person name="Yamaguchi K."/>
            <person name="Sugano A."/>
            <person name="Kohara Y."/>
            <person name="Fujiyama A."/>
            <person name="Anterola A."/>
            <person name="Aoki S."/>
            <person name="Ashton N."/>
            <person name="Barbazuk W.B."/>
            <person name="Barker E."/>
            <person name="Bennetzen J."/>
            <person name="Bezanilla M."/>
            <person name="Blankenship R."/>
            <person name="Cho S.H."/>
            <person name="Dutcher S."/>
            <person name="Estelle M."/>
            <person name="Fawcett J.A."/>
            <person name="Gundlach H."/>
            <person name="Hanada K."/>
            <person name="Heyl A."/>
            <person name="Hicks K.A."/>
            <person name="Hugh J."/>
            <person name="Lohr M."/>
            <person name="Mayer K."/>
            <person name="Melkozernov A."/>
            <person name="Murata T."/>
            <person name="Nelson D."/>
            <person name="Pils B."/>
            <person name="Prigge M."/>
            <person name="Reiss B."/>
            <person name="Renner T."/>
            <person name="Rombauts S."/>
            <person name="Rushton P."/>
            <person name="Sanderfoot A."/>
            <person name="Schween G."/>
            <person name="Shiu S.-H."/>
            <person name="Stueber K."/>
            <person name="Theodoulou F.L."/>
            <person name="Tu H."/>
            <person name="Van de Peer Y."/>
            <person name="Verrier P.J."/>
            <person name="Waters E."/>
            <person name="Wood A."/>
            <person name="Yang L."/>
            <person name="Cove D."/>
            <person name="Cuming A."/>
            <person name="Hasebe M."/>
            <person name="Lucas S."/>
            <person name="Mishler D.B."/>
            <person name="Reski R."/>
            <person name="Grigoriev I."/>
            <person name="Quatrano R.S."/>
            <person name="Boore J.L."/>
        </authorList>
    </citation>
    <scope>NUCLEOTIDE SEQUENCE [LARGE SCALE GENOMIC DNA]</scope>
    <source>
        <strain evidence="2 3">cv. Gransden 2004</strain>
    </source>
</reference>
<sequence>MSPLPSPTPSLPIVTVLQNLAKPLWSSDSRAHSYSAPRYKTGEASFSRHDLSLPVEYPRSGACYWQNHVYNVVDDE</sequence>
<name>A0A2K1L7G4_PHYPA</name>
<proteinExistence type="predicted"/>
<accession>A0A2K1L7G4</accession>
<dbReference type="InParanoid" id="A0A2K1L7G4"/>
<keyword evidence="3" id="KW-1185">Reference proteome</keyword>
<protein>
    <submittedName>
        <fullName evidence="1 2">Uncharacterized protein</fullName>
    </submittedName>
</protein>
<reference evidence="2" key="3">
    <citation type="submission" date="2020-12" db="UniProtKB">
        <authorList>
            <consortium name="EnsemblPlants"/>
        </authorList>
    </citation>
    <scope>IDENTIFICATION</scope>
</reference>
<dbReference type="Gramene" id="Pp3c1_8869V3.1">
    <property type="protein sequence ID" value="PAC:32967186.CDS.1"/>
    <property type="gene ID" value="Pp3c1_8869"/>
</dbReference>
<evidence type="ECO:0000313" key="1">
    <source>
        <dbReference type="EMBL" id="PNR61985.1"/>
    </source>
</evidence>
<evidence type="ECO:0000313" key="2">
    <source>
        <dbReference type="EnsemblPlants" id="PAC:32967186.CDS.1"/>
    </source>
</evidence>